<dbReference type="EnsemblMetazoa" id="AMAM005208-RA">
    <property type="protein sequence ID" value="AMAM005208-PA"/>
    <property type="gene ID" value="AMAM005208"/>
</dbReference>
<reference evidence="2" key="1">
    <citation type="submission" date="2013-09" db="EMBL/GenBank/DDBJ databases">
        <title>The Genome Sequence of Anopheles maculatus species B.</title>
        <authorList>
            <consortium name="The Broad Institute Genomics Platform"/>
            <person name="Neafsey D.E."/>
            <person name="Besansky N."/>
            <person name="Howell P."/>
            <person name="Walton C."/>
            <person name="Young S.K."/>
            <person name="Zeng Q."/>
            <person name="Gargeya S."/>
            <person name="Fitzgerald M."/>
            <person name="Haas B."/>
            <person name="Abouelleil A."/>
            <person name="Allen A.W."/>
            <person name="Alvarado L."/>
            <person name="Arachchi H.M."/>
            <person name="Berlin A.M."/>
            <person name="Chapman S.B."/>
            <person name="Gainer-Dewar J."/>
            <person name="Goldberg J."/>
            <person name="Griggs A."/>
            <person name="Gujja S."/>
            <person name="Hansen M."/>
            <person name="Howarth C."/>
            <person name="Imamovic A."/>
            <person name="Ireland A."/>
            <person name="Larimer J."/>
            <person name="McCowan C."/>
            <person name="Murphy C."/>
            <person name="Pearson M."/>
            <person name="Poon T.W."/>
            <person name="Priest M."/>
            <person name="Roberts A."/>
            <person name="Saif S."/>
            <person name="Shea T."/>
            <person name="Sisk P."/>
            <person name="Sykes S."/>
            <person name="Wortman J."/>
            <person name="Nusbaum C."/>
            <person name="Birren B."/>
        </authorList>
    </citation>
    <scope>NUCLEOTIDE SEQUENCE [LARGE SCALE GENOMIC DNA]</scope>
    <source>
        <strain evidence="2">maculatus3</strain>
    </source>
</reference>
<evidence type="ECO:0000313" key="1">
    <source>
        <dbReference type="EnsemblMetazoa" id="AMAM005208-PA"/>
    </source>
</evidence>
<proteinExistence type="predicted"/>
<reference evidence="1" key="2">
    <citation type="submission" date="2020-05" db="UniProtKB">
        <authorList>
            <consortium name="EnsemblMetazoa"/>
        </authorList>
    </citation>
    <scope>IDENTIFICATION</scope>
    <source>
        <strain evidence="1">maculatus3</strain>
    </source>
</reference>
<name>A0A182SEL2_9DIPT</name>
<protein>
    <submittedName>
        <fullName evidence="1">Uncharacterized protein</fullName>
    </submittedName>
</protein>
<evidence type="ECO:0000313" key="2">
    <source>
        <dbReference type="Proteomes" id="UP000075901"/>
    </source>
</evidence>
<dbReference type="VEuPathDB" id="VectorBase:AMAM005208"/>
<dbReference type="Proteomes" id="UP000075901">
    <property type="component" value="Unassembled WGS sequence"/>
</dbReference>
<keyword evidence="2" id="KW-1185">Reference proteome</keyword>
<organism evidence="1 2">
    <name type="scientific">Anopheles maculatus</name>
    <dbReference type="NCBI Taxonomy" id="74869"/>
    <lineage>
        <taxon>Eukaryota</taxon>
        <taxon>Metazoa</taxon>
        <taxon>Ecdysozoa</taxon>
        <taxon>Arthropoda</taxon>
        <taxon>Hexapoda</taxon>
        <taxon>Insecta</taxon>
        <taxon>Pterygota</taxon>
        <taxon>Neoptera</taxon>
        <taxon>Endopterygota</taxon>
        <taxon>Diptera</taxon>
        <taxon>Nematocera</taxon>
        <taxon>Culicoidea</taxon>
        <taxon>Culicidae</taxon>
        <taxon>Anophelinae</taxon>
        <taxon>Anopheles</taxon>
        <taxon>Anopheles maculatus group</taxon>
    </lineage>
</organism>
<dbReference type="AlphaFoldDB" id="A0A182SEL2"/>
<accession>A0A182SEL2</accession>
<sequence>MNPGEKYDKDIPKRLQNDTIFAEKVTLSRKCSVVYVITTDKRLFEVRARAIASEVLLVLNAADTSNHHNPIVNNSRLFNDTPYDMDTSPVIDFHRPSTVSIRIFRANDGTKRKLFILVQLDRTLIVVERRSVDGCDGNGLLVVHSRYEEFRQLDLVENTQRPGSCAVRIDLDDRDDPIVTDFLDGSVRRAGSCSLEDNFTCFDEVLKMLREQTAERKAQLESSRLTVSEVFNGLNERMKMVPPLLRSSNPEEKVPLVRYGEVWQKIHNDRLLIGVPLYNCTYKR</sequence>